<proteinExistence type="predicted"/>
<dbReference type="OrthoDB" id="4950746at2"/>
<evidence type="ECO:0000313" key="3">
    <source>
        <dbReference type="EMBL" id="AEV71244.1"/>
    </source>
</evidence>
<keyword evidence="4" id="KW-1185">Reference proteome</keyword>
<protein>
    <recommendedName>
        <fullName evidence="5">DUF5666 domain-containing protein</fullName>
    </recommendedName>
</protein>
<reference evidence="3 4" key="1">
    <citation type="submission" date="2011-12" db="EMBL/GenBank/DDBJ databases">
        <title>Complete sequence of Mycobacterium rhodesiae NBB3.</title>
        <authorList>
            <consortium name="US DOE Joint Genome Institute"/>
            <person name="Lucas S."/>
            <person name="Han J."/>
            <person name="Lapidus A."/>
            <person name="Cheng J.-F."/>
            <person name="Goodwin L."/>
            <person name="Pitluck S."/>
            <person name="Peters L."/>
            <person name="Mikhailova N."/>
            <person name="Gu W."/>
            <person name="Detter J.C."/>
            <person name="Han C."/>
            <person name="Tapia R."/>
            <person name="Land M."/>
            <person name="Hauser L."/>
            <person name="Kyrpides N."/>
            <person name="Ivanova N."/>
            <person name="Pagani I."/>
            <person name="Mattes T."/>
            <person name="Holmes A."/>
            <person name="Rutledge P."/>
            <person name="Paulsen I."/>
            <person name="Coleman N."/>
            <person name="Woyke T."/>
        </authorList>
    </citation>
    <scope>NUCLEOTIDE SEQUENCE [LARGE SCALE GENOMIC DNA]</scope>
    <source>
        <strain evidence="3 4">NBB3</strain>
    </source>
</reference>
<evidence type="ECO:0008006" key="5">
    <source>
        <dbReference type="Google" id="ProtNLM"/>
    </source>
</evidence>
<dbReference type="AlphaFoldDB" id="G8RNB2"/>
<feature type="chain" id="PRO_5003515877" description="DUF5666 domain-containing protein" evidence="2">
    <location>
        <begin position="25"/>
        <end position="142"/>
    </location>
</feature>
<evidence type="ECO:0000256" key="1">
    <source>
        <dbReference type="SAM" id="MobiDB-lite"/>
    </source>
</evidence>
<gene>
    <name evidence="3" type="ordered locus">MycrhN_0606</name>
</gene>
<accession>G8RNB2</accession>
<keyword evidence="2" id="KW-0732">Signal</keyword>
<dbReference type="STRING" id="710685.MycrhN_0606"/>
<dbReference type="HOGENOM" id="CLU_137337_1_0_11"/>
<sequence length="142" mass="13937">MKNVAAGTVIGGSLLFAGMGIAAAQPNTPPVPEGLVNVTLGSAGVLEDVKAVDAAQIAAGVCDVDVEKVTALAETTVADGTEQMVCANNLGSILIQRTGPGQSESAPGHAAEAVPGQSGDEVPTVSSPAPATPQEPSTEHGR</sequence>
<dbReference type="eggNOG" id="ENOG5031Q72">
    <property type="taxonomic scope" value="Bacteria"/>
</dbReference>
<feature type="region of interest" description="Disordered" evidence="1">
    <location>
        <begin position="96"/>
        <end position="142"/>
    </location>
</feature>
<name>G8RNB2_MYCRN</name>
<evidence type="ECO:0000256" key="2">
    <source>
        <dbReference type="SAM" id="SignalP"/>
    </source>
</evidence>
<evidence type="ECO:0000313" key="4">
    <source>
        <dbReference type="Proteomes" id="UP000005442"/>
    </source>
</evidence>
<dbReference type="KEGG" id="mrh:MycrhN_0606"/>
<dbReference type="PATRIC" id="fig|710685.3.peg.610"/>
<organism evidence="3 4">
    <name type="scientific">Mycolicibacterium rhodesiae (strain NBB3)</name>
    <name type="common">Mycobacterium rhodesiae</name>
    <dbReference type="NCBI Taxonomy" id="710685"/>
    <lineage>
        <taxon>Bacteria</taxon>
        <taxon>Bacillati</taxon>
        <taxon>Actinomycetota</taxon>
        <taxon>Actinomycetes</taxon>
        <taxon>Mycobacteriales</taxon>
        <taxon>Mycobacteriaceae</taxon>
        <taxon>Mycolicibacterium</taxon>
    </lineage>
</organism>
<dbReference type="EMBL" id="CP003169">
    <property type="protein sequence ID" value="AEV71244.1"/>
    <property type="molecule type" value="Genomic_DNA"/>
</dbReference>
<feature type="signal peptide" evidence="2">
    <location>
        <begin position="1"/>
        <end position="24"/>
    </location>
</feature>
<dbReference type="Proteomes" id="UP000005442">
    <property type="component" value="Chromosome"/>
</dbReference>